<comment type="caution">
    <text evidence="1">The sequence shown here is derived from an EMBL/GenBank/DDBJ whole genome shotgun (WGS) entry which is preliminary data.</text>
</comment>
<accession>A0AAV4F3T2</accession>
<keyword evidence="2" id="KW-1185">Reference proteome</keyword>
<evidence type="ECO:0000313" key="1">
    <source>
        <dbReference type="EMBL" id="GFR67907.1"/>
    </source>
</evidence>
<dbReference type="Proteomes" id="UP000762676">
    <property type="component" value="Unassembled WGS sequence"/>
</dbReference>
<dbReference type="AlphaFoldDB" id="A0AAV4F3T2"/>
<dbReference type="EMBL" id="BMAT01004082">
    <property type="protein sequence ID" value="GFR67907.1"/>
    <property type="molecule type" value="Genomic_DNA"/>
</dbReference>
<protein>
    <submittedName>
        <fullName evidence="1">Uncharacterized protein</fullName>
    </submittedName>
</protein>
<organism evidence="1 2">
    <name type="scientific">Elysia marginata</name>
    <dbReference type="NCBI Taxonomy" id="1093978"/>
    <lineage>
        <taxon>Eukaryota</taxon>
        <taxon>Metazoa</taxon>
        <taxon>Spiralia</taxon>
        <taxon>Lophotrochozoa</taxon>
        <taxon>Mollusca</taxon>
        <taxon>Gastropoda</taxon>
        <taxon>Heterobranchia</taxon>
        <taxon>Euthyneura</taxon>
        <taxon>Panpulmonata</taxon>
        <taxon>Sacoglossa</taxon>
        <taxon>Placobranchoidea</taxon>
        <taxon>Plakobranchidae</taxon>
        <taxon>Elysia</taxon>
    </lineage>
</organism>
<reference evidence="1 2" key="1">
    <citation type="journal article" date="2021" name="Elife">
        <title>Chloroplast acquisition without the gene transfer in kleptoplastic sea slugs, Plakobranchus ocellatus.</title>
        <authorList>
            <person name="Maeda T."/>
            <person name="Takahashi S."/>
            <person name="Yoshida T."/>
            <person name="Shimamura S."/>
            <person name="Takaki Y."/>
            <person name="Nagai Y."/>
            <person name="Toyoda A."/>
            <person name="Suzuki Y."/>
            <person name="Arimoto A."/>
            <person name="Ishii H."/>
            <person name="Satoh N."/>
            <person name="Nishiyama T."/>
            <person name="Hasebe M."/>
            <person name="Maruyama T."/>
            <person name="Minagawa J."/>
            <person name="Obokata J."/>
            <person name="Shigenobu S."/>
        </authorList>
    </citation>
    <scope>NUCLEOTIDE SEQUENCE [LARGE SCALE GENOMIC DNA]</scope>
</reference>
<sequence length="106" mass="12159">MHSILVPTKFRKVTEEKHSSNNRNATIRTLKNGWKNSRSPNLFFKVSLTEQEQGNLVKNDASSHTTRHPMPKNVPVVMTSVFCLVFPRDEAHSVALSWQWTHFTGL</sequence>
<name>A0AAV4F3T2_9GAST</name>
<evidence type="ECO:0000313" key="2">
    <source>
        <dbReference type="Proteomes" id="UP000762676"/>
    </source>
</evidence>
<gene>
    <name evidence="1" type="ORF">ElyMa_002010400</name>
</gene>
<proteinExistence type="predicted"/>